<evidence type="ECO:0000256" key="4">
    <source>
        <dbReference type="ARBA" id="ARBA00022741"/>
    </source>
</evidence>
<dbReference type="InterPro" id="IPR044066">
    <property type="entry name" value="TRIAD_supradom"/>
</dbReference>
<comment type="similarity">
    <text evidence="11">Belongs to the DEAD box helicase family. DEAH subfamily. PRP16 sub-subfamily.</text>
</comment>
<evidence type="ECO:0000256" key="1">
    <source>
        <dbReference type="ARBA" id="ARBA00022679"/>
    </source>
</evidence>
<dbReference type="InterPro" id="IPR002867">
    <property type="entry name" value="IBR_dom"/>
</dbReference>
<evidence type="ECO:0000313" key="20">
    <source>
        <dbReference type="WBParaSite" id="TCLT_0000932501-mRNA-1"/>
    </source>
</evidence>
<feature type="domain" description="Helicase ATP-binding" evidence="15">
    <location>
        <begin position="101"/>
        <end position="262"/>
    </location>
</feature>
<dbReference type="PROSITE" id="PS51192">
    <property type="entry name" value="HELICASE_ATP_BIND_1"/>
    <property type="match status" value="1"/>
</dbReference>
<dbReference type="STRING" id="103827.A0A0N5D8A0"/>
<dbReference type="InterPro" id="IPR027417">
    <property type="entry name" value="P-loop_NTPase"/>
</dbReference>
<evidence type="ECO:0000313" key="18">
    <source>
        <dbReference type="EMBL" id="VDN06937.1"/>
    </source>
</evidence>
<dbReference type="CDD" id="cd20335">
    <property type="entry name" value="BRcat_RBR"/>
    <property type="match status" value="1"/>
</dbReference>
<proteinExistence type="inferred from homology"/>
<dbReference type="SMART" id="SM00487">
    <property type="entry name" value="DEXDc"/>
    <property type="match status" value="1"/>
</dbReference>
<dbReference type="SUPFAM" id="SSF54928">
    <property type="entry name" value="RNA-binding domain, RBD"/>
    <property type="match status" value="1"/>
</dbReference>
<keyword evidence="1" id="KW-0808">Transferase</keyword>
<dbReference type="CDD" id="cd18791">
    <property type="entry name" value="SF2_C_RHA"/>
    <property type="match status" value="1"/>
</dbReference>
<dbReference type="Gene3D" id="3.30.40.10">
    <property type="entry name" value="Zinc/RING finger domain, C3HC4 (zinc finger)"/>
    <property type="match status" value="1"/>
</dbReference>
<evidence type="ECO:0000256" key="7">
    <source>
        <dbReference type="ARBA" id="ARBA00022801"/>
    </source>
</evidence>
<organism evidence="20">
    <name type="scientific">Thelazia callipaeda</name>
    <name type="common">Oriental eyeworm</name>
    <name type="synonym">Parasitic nematode</name>
    <dbReference type="NCBI Taxonomy" id="103827"/>
    <lineage>
        <taxon>Eukaryota</taxon>
        <taxon>Metazoa</taxon>
        <taxon>Ecdysozoa</taxon>
        <taxon>Nematoda</taxon>
        <taxon>Chromadorea</taxon>
        <taxon>Rhabditida</taxon>
        <taxon>Spirurina</taxon>
        <taxon>Spiruromorpha</taxon>
        <taxon>Thelazioidea</taxon>
        <taxon>Thelaziidae</taxon>
        <taxon>Thelazia</taxon>
    </lineage>
</organism>
<evidence type="ECO:0000256" key="9">
    <source>
        <dbReference type="ARBA" id="ARBA00022833"/>
    </source>
</evidence>
<dbReference type="Proteomes" id="UP000276776">
    <property type="component" value="Unassembled WGS sequence"/>
</dbReference>
<dbReference type="PROSITE" id="PS50089">
    <property type="entry name" value="ZF_RING_2"/>
    <property type="match status" value="1"/>
</dbReference>
<dbReference type="OMA" id="VEICNKC"/>
<feature type="domain" description="Helicase C-terminal" evidence="16">
    <location>
        <begin position="311"/>
        <end position="486"/>
    </location>
</feature>
<dbReference type="PANTHER" id="PTHR18934">
    <property type="entry name" value="ATP-DEPENDENT RNA HELICASE"/>
    <property type="match status" value="1"/>
</dbReference>
<dbReference type="InterPro" id="IPR035979">
    <property type="entry name" value="RBD_domain_sf"/>
</dbReference>
<dbReference type="OrthoDB" id="10009520at2759"/>
<protein>
    <submittedName>
        <fullName evidence="20">RNA helicase</fullName>
    </submittedName>
</protein>
<dbReference type="Pfam" id="PF00271">
    <property type="entry name" value="Helicase_C"/>
    <property type="match status" value="1"/>
</dbReference>
<keyword evidence="7" id="KW-0378">Hydrolase</keyword>
<dbReference type="Gene3D" id="1.20.120.1080">
    <property type="match status" value="1"/>
</dbReference>
<keyword evidence="9" id="KW-0862">Zinc</keyword>
<dbReference type="GO" id="GO:0016787">
    <property type="term" value="F:hydrolase activity"/>
    <property type="evidence" value="ECO:0007669"/>
    <property type="project" value="UniProtKB-KW"/>
</dbReference>
<evidence type="ECO:0000259" key="17">
    <source>
        <dbReference type="PROSITE" id="PS51873"/>
    </source>
</evidence>
<dbReference type="CDD" id="cd17917">
    <property type="entry name" value="DEXHc_RHA-like"/>
    <property type="match status" value="1"/>
</dbReference>
<reference evidence="20" key="1">
    <citation type="submission" date="2016-04" db="UniProtKB">
        <authorList>
            <consortium name="WormBaseParasite"/>
        </authorList>
    </citation>
    <scope>IDENTIFICATION</scope>
</reference>
<evidence type="ECO:0000256" key="11">
    <source>
        <dbReference type="ARBA" id="ARBA00038040"/>
    </source>
</evidence>
<evidence type="ECO:0000256" key="6">
    <source>
        <dbReference type="ARBA" id="ARBA00022786"/>
    </source>
</evidence>
<feature type="region of interest" description="Disordered" evidence="13">
    <location>
        <begin position="1"/>
        <end position="34"/>
    </location>
</feature>
<dbReference type="InterPro" id="IPR013083">
    <property type="entry name" value="Znf_RING/FYVE/PHD"/>
</dbReference>
<keyword evidence="6" id="KW-0833">Ubl conjugation pathway</keyword>
<dbReference type="SMART" id="SM00847">
    <property type="entry name" value="HA2"/>
    <property type="match status" value="1"/>
</dbReference>
<evidence type="ECO:0000256" key="12">
    <source>
        <dbReference type="PROSITE-ProRule" id="PRU00175"/>
    </source>
</evidence>
<keyword evidence="4" id="KW-0547">Nucleotide-binding</keyword>
<dbReference type="Pfam" id="PF00270">
    <property type="entry name" value="DEAD"/>
    <property type="match status" value="1"/>
</dbReference>
<keyword evidence="5 12" id="KW-0863">Zinc-finger</keyword>
<feature type="domain" description="RING-type" evidence="17">
    <location>
        <begin position="1425"/>
        <end position="1648"/>
    </location>
</feature>
<dbReference type="PROSITE" id="PS00690">
    <property type="entry name" value="DEAH_ATP_HELICASE"/>
    <property type="match status" value="1"/>
</dbReference>
<dbReference type="InterPro" id="IPR002464">
    <property type="entry name" value="DNA/RNA_helicase_DEAH_CS"/>
</dbReference>
<evidence type="ECO:0000256" key="2">
    <source>
        <dbReference type="ARBA" id="ARBA00022723"/>
    </source>
</evidence>
<keyword evidence="10" id="KW-0067">ATP-binding</keyword>
<dbReference type="PROSITE" id="PS51873">
    <property type="entry name" value="TRIAD"/>
    <property type="match status" value="1"/>
</dbReference>
<dbReference type="Gene3D" id="3.40.50.300">
    <property type="entry name" value="P-loop containing nucleotide triphosphate hydrolases"/>
    <property type="match status" value="2"/>
</dbReference>
<reference evidence="18 19" key="2">
    <citation type="submission" date="2018-11" db="EMBL/GenBank/DDBJ databases">
        <authorList>
            <consortium name="Pathogen Informatics"/>
        </authorList>
    </citation>
    <scope>NUCLEOTIDE SEQUENCE [LARGE SCALE GENOMIC DNA]</scope>
</reference>
<evidence type="ECO:0000256" key="5">
    <source>
        <dbReference type="ARBA" id="ARBA00022771"/>
    </source>
</evidence>
<keyword evidence="3" id="KW-0677">Repeat</keyword>
<evidence type="ECO:0000256" key="13">
    <source>
        <dbReference type="SAM" id="MobiDB-lite"/>
    </source>
</evidence>
<dbReference type="GO" id="GO:0003723">
    <property type="term" value="F:RNA binding"/>
    <property type="evidence" value="ECO:0007669"/>
    <property type="project" value="TreeGrafter"/>
</dbReference>
<dbReference type="InterPro" id="IPR001841">
    <property type="entry name" value="Znf_RING"/>
</dbReference>
<dbReference type="GO" id="GO:0016740">
    <property type="term" value="F:transferase activity"/>
    <property type="evidence" value="ECO:0007669"/>
    <property type="project" value="UniProtKB-KW"/>
</dbReference>
<evidence type="ECO:0000256" key="3">
    <source>
        <dbReference type="ARBA" id="ARBA00022737"/>
    </source>
</evidence>
<feature type="region of interest" description="Disordered" evidence="13">
    <location>
        <begin position="51"/>
        <end position="82"/>
    </location>
</feature>
<dbReference type="CDD" id="cd00590">
    <property type="entry name" value="RRM_SF"/>
    <property type="match status" value="1"/>
</dbReference>
<dbReference type="InterPro" id="IPR001650">
    <property type="entry name" value="Helicase_C-like"/>
</dbReference>
<dbReference type="Gene3D" id="1.20.120.1750">
    <property type="match status" value="1"/>
</dbReference>
<dbReference type="SUPFAM" id="SSF52540">
    <property type="entry name" value="P-loop containing nucleoside triphosphate hydrolases"/>
    <property type="match status" value="1"/>
</dbReference>
<dbReference type="PROSITE" id="PS51194">
    <property type="entry name" value="HELICASE_CTER"/>
    <property type="match status" value="1"/>
</dbReference>
<dbReference type="GO" id="GO:0008270">
    <property type="term" value="F:zinc ion binding"/>
    <property type="evidence" value="ECO:0007669"/>
    <property type="project" value="UniProtKB-KW"/>
</dbReference>
<evidence type="ECO:0000259" key="16">
    <source>
        <dbReference type="PROSITE" id="PS51194"/>
    </source>
</evidence>
<evidence type="ECO:0000313" key="19">
    <source>
        <dbReference type="Proteomes" id="UP000276776"/>
    </source>
</evidence>
<dbReference type="InterPro" id="IPR011545">
    <property type="entry name" value="DEAD/DEAH_box_helicase_dom"/>
</dbReference>
<dbReference type="GO" id="GO:0004386">
    <property type="term" value="F:helicase activity"/>
    <property type="evidence" value="ECO:0007669"/>
    <property type="project" value="UniProtKB-KW"/>
</dbReference>
<keyword evidence="2" id="KW-0479">Metal-binding</keyword>
<evidence type="ECO:0000259" key="14">
    <source>
        <dbReference type="PROSITE" id="PS50089"/>
    </source>
</evidence>
<dbReference type="PANTHER" id="PTHR18934:SF91">
    <property type="entry name" value="PRE-MRNA-SPLICING FACTOR ATP-DEPENDENT RNA HELICASE PRP16"/>
    <property type="match status" value="1"/>
</dbReference>
<name>A0A0N5D8A0_THECL</name>
<evidence type="ECO:0000256" key="10">
    <source>
        <dbReference type="ARBA" id="ARBA00022840"/>
    </source>
</evidence>
<dbReference type="EMBL" id="UYYF01004771">
    <property type="protein sequence ID" value="VDN06937.1"/>
    <property type="molecule type" value="Genomic_DNA"/>
</dbReference>
<dbReference type="GO" id="GO:0005524">
    <property type="term" value="F:ATP binding"/>
    <property type="evidence" value="ECO:0007669"/>
    <property type="project" value="UniProtKB-KW"/>
</dbReference>
<evidence type="ECO:0000259" key="15">
    <source>
        <dbReference type="PROSITE" id="PS51192"/>
    </source>
</evidence>
<dbReference type="InterPro" id="IPR014001">
    <property type="entry name" value="Helicase_ATP-bd"/>
</dbReference>
<dbReference type="SUPFAM" id="SSF57850">
    <property type="entry name" value="RING/U-box"/>
    <property type="match status" value="2"/>
</dbReference>
<dbReference type="WBParaSite" id="TCLT_0000932501-mRNA-1">
    <property type="protein sequence ID" value="TCLT_0000932501-mRNA-1"/>
    <property type="gene ID" value="TCLT_0000932501"/>
</dbReference>
<keyword evidence="19" id="KW-1185">Reference proteome</keyword>
<sequence length="1735" mass="198463">MMKIEAESSLQTSTDFIAENASEKQGPANSSVWPESWDCKFLKYPHGAKNSWQQKNRSSKLMETSEHSPNATNSHSKQTKQEMISITRKLPIHSIREEMKNILCNEARVLLIIAETGCGKSTCIPQFLALDDIVASSHQILCTQPRKTALCEVAKSVAEYLTNCCSVNTYNDRLSGKTNGKIIFATEKNLLDIVQLDDTLSSFGCVMIDEVHERTMSTDMCLGMMKKVLRLRLDMKLVICSATMDADPLLNYFSEFQARKLEVSGRRFPIQILYEPPSPSESLRISCLMRDYVGRTVQKVIDICDAEAKKQPFQNVGNVSEMHAGHILAFLPTPFELLMAEERLYRELKERKHPVRVKILNLYGHMSTEDRAEVFARLEPEYHHMVIFTTNVGETAITVSGARYVVDCGLAKVKKYNSVRRTNTLEIGLISRSAAMQRAGRVGRTGPGICYRLYSEMLYESMEPAKPSEILQTNLAEVVLYMVATGIENPAGFDFLDKPEEYRLLQAEILLRSLKALTTVEQKPVLTETGVEMRLLPIEPRLAKMVLDSVYYDLVAEAAVVCAGIHVGSPFRRRRNDKFLFMDQKKLSFCQESGDPMTLLTVFEQYLKTPKSQRKNWCFQNYIDLKSMKSVVDMACKICRIISGLKSVQANISTLDLSKARAHIPYLFCQSFGNNLACYSGLPHCGYYDVGEPNKCVFIHPSSALSYSDVIPEFIVYECSVQSSKDFVTNVCAADPSWLDNLDQNVLAQERKRKLVPYNVTCGTEIKKWLMTQIDRFQQEFGSKCFVYKREKNSFYQLQIYVSANDLPKLEAFVNKFLQAKIDEKCKKTMELPVVDADYLLHIAGDGTPLEILMPGEFCSMFVGNEGIDWAKSDLFRDKLKNYFSQFGKITDFTTFGEELQKKFGHSCLIRMENKTAALNAFVYNNEKECGLNIEPRFGTKYLGVVNRHPCAYRLLIGWWRRPSLRIGHIKLKCRNFVERMSAFEAIARHLHFFLPSMLPENIMERDRNVAIEDLFKIKLKNLPLNMDNRELHRIVKPILDAHGIEFDGLYILRKKTYPIETEEMMEQLSQKITDYIIKVARDENVVKIPLFDYNERKERKYNGYPFDVKIISPKYDSDQKFVAHVIFYDMNIGKRISDALRKAAGNGIVLEMGPENQTHPARFNFLLQLFSNIVKANYGLNNCSYILKILVEMQPMYQYQVKIWKPIFEAVFSDLKKIYNKINAENIYFDYRTNNQNYRLLIAGKNFNAVNELKASVEEVINGFTLLCRNNEEINGMKLPCHRLLTKVGRGFLQDLSEQLGVLICVSSHKTEVKIRGSVANVFKAKLEVARFLREWSDADINQLLILQPPNYKAGTMKALLAQNDYDILSLEKQLGHGAHLDANISRRELFFAGKETEYRHLLDLLRAISDSLPLKDSDIKENERPECAICLTAVELKNYSLQACGHYACKSCLDLQLKTAFETRGFPIVCVACQKPFTWSDLEFLLFESSDRDKNQVKQLQSLADASIAYFIQRNGNLYMHCRTPDCRGLHPVTKGASLSRCKLCDHLQCTKCGREDHESMTCEGYAKCRTNADESLKKWLQDDQNQRRICPNPGCRSGIEKFGGCNHMQCAHCKIHFCWICMFSADESSTIYSHMSAEHGGSGADINELIAEIQNDPLNAGFFDRDEMERLLNPGNRFEAEEEALWLMPGVMENEVPRFLPHFQFIGLRNVFNDGFEFRNDHFPMDDNANFI</sequence>
<accession>A0A0N5D8A0</accession>
<dbReference type="Pfam" id="PF01485">
    <property type="entry name" value="IBR"/>
    <property type="match status" value="2"/>
</dbReference>
<evidence type="ECO:0000256" key="8">
    <source>
        <dbReference type="ARBA" id="ARBA00022806"/>
    </source>
</evidence>
<gene>
    <name evidence="18" type="ORF">TCLT_LOCUS9314</name>
</gene>
<dbReference type="InterPro" id="IPR007502">
    <property type="entry name" value="Helicase-assoc_dom"/>
</dbReference>
<dbReference type="SMART" id="SM00490">
    <property type="entry name" value="HELICc"/>
    <property type="match status" value="1"/>
</dbReference>
<feature type="domain" description="RING-type" evidence="14">
    <location>
        <begin position="1429"/>
        <end position="1476"/>
    </location>
</feature>
<keyword evidence="8" id="KW-0347">Helicase</keyword>